<comment type="caution">
    <text evidence="9">The sequence shown here is derived from an EMBL/GenBank/DDBJ whole genome shotgun (WGS) entry which is preliminary data.</text>
</comment>
<dbReference type="InterPro" id="IPR005467">
    <property type="entry name" value="His_kinase_dom"/>
</dbReference>
<dbReference type="GO" id="GO:0000155">
    <property type="term" value="F:phosphorelay sensor kinase activity"/>
    <property type="evidence" value="ECO:0007669"/>
    <property type="project" value="InterPro"/>
</dbReference>
<dbReference type="InterPro" id="IPR003661">
    <property type="entry name" value="HisK_dim/P_dom"/>
</dbReference>
<keyword evidence="10" id="KW-1185">Reference proteome</keyword>
<dbReference type="EC" id="2.7.13.3" evidence="2"/>
<dbReference type="InterPro" id="IPR036890">
    <property type="entry name" value="HATPase_C_sf"/>
</dbReference>
<proteinExistence type="predicted"/>
<evidence type="ECO:0000259" key="8">
    <source>
        <dbReference type="PROSITE" id="PS50109"/>
    </source>
</evidence>
<organism evidence="9 10">
    <name type="scientific">Thermogemmatispora tikiterensis</name>
    <dbReference type="NCBI Taxonomy" id="1825093"/>
    <lineage>
        <taxon>Bacteria</taxon>
        <taxon>Bacillati</taxon>
        <taxon>Chloroflexota</taxon>
        <taxon>Ktedonobacteria</taxon>
        <taxon>Thermogemmatisporales</taxon>
        <taxon>Thermogemmatisporaceae</taxon>
        <taxon>Thermogemmatispora</taxon>
    </lineage>
</organism>
<dbReference type="InterPro" id="IPR050736">
    <property type="entry name" value="Sensor_HK_Regulatory"/>
</dbReference>
<dbReference type="Proteomes" id="UP000248706">
    <property type="component" value="Unassembled WGS sequence"/>
</dbReference>
<keyword evidence="3" id="KW-0597">Phosphoprotein</keyword>
<dbReference type="SMART" id="SM00388">
    <property type="entry name" value="HisKA"/>
    <property type="match status" value="1"/>
</dbReference>
<dbReference type="CDD" id="cd00082">
    <property type="entry name" value="HisKA"/>
    <property type="match status" value="1"/>
</dbReference>
<evidence type="ECO:0000313" key="10">
    <source>
        <dbReference type="Proteomes" id="UP000248706"/>
    </source>
</evidence>
<dbReference type="Pfam" id="PF00512">
    <property type="entry name" value="HisKA"/>
    <property type="match status" value="1"/>
</dbReference>
<dbReference type="InterPro" id="IPR036097">
    <property type="entry name" value="HisK_dim/P_sf"/>
</dbReference>
<dbReference type="Pfam" id="PF02518">
    <property type="entry name" value="HATPase_c"/>
    <property type="match status" value="1"/>
</dbReference>
<keyword evidence="4" id="KW-0808">Transferase</keyword>
<evidence type="ECO:0000313" key="9">
    <source>
        <dbReference type="EMBL" id="RAQ97036.1"/>
    </source>
</evidence>
<evidence type="ECO:0000256" key="4">
    <source>
        <dbReference type="ARBA" id="ARBA00022679"/>
    </source>
</evidence>
<accession>A0A328VH34</accession>
<dbReference type="PROSITE" id="PS50109">
    <property type="entry name" value="HIS_KIN"/>
    <property type="match status" value="1"/>
</dbReference>
<dbReference type="OrthoDB" id="5291616at2"/>
<dbReference type="RefSeq" id="WP_112431096.1">
    <property type="nucleotide sequence ID" value="NZ_MCIF01000002.1"/>
</dbReference>
<evidence type="ECO:0000256" key="2">
    <source>
        <dbReference type="ARBA" id="ARBA00012438"/>
    </source>
</evidence>
<comment type="catalytic activity">
    <reaction evidence="1">
        <text>ATP + protein L-histidine = ADP + protein N-phospho-L-histidine.</text>
        <dbReference type="EC" id="2.7.13.3"/>
    </reaction>
</comment>
<dbReference type="PANTHER" id="PTHR43711">
    <property type="entry name" value="TWO-COMPONENT HISTIDINE KINASE"/>
    <property type="match status" value="1"/>
</dbReference>
<dbReference type="InterPro" id="IPR004358">
    <property type="entry name" value="Sig_transdc_His_kin-like_C"/>
</dbReference>
<evidence type="ECO:0000256" key="5">
    <source>
        <dbReference type="ARBA" id="ARBA00022777"/>
    </source>
</evidence>
<evidence type="ECO:0000256" key="6">
    <source>
        <dbReference type="ARBA" id="ARBA00023012"/>
    </source>
</evidence>
<dbReference type="CDD" id="cd00075">
    <property type="entry name" value="HATPase"/>
    <property type="match status" value="1"/>
</dbReference>
<reference evidence="9 10" key="1">
    <citation type="submission" date="2016-08" db="EMBL/GenBank/DDBJ databases">
        <title>Analysis of Carbohydrate Active Enzymes in Thermogemmatispora T81 Reveals Carbohydrate Degradation Ability.</title>
        <authorList>
            <person name="Tomazini A."/>
            <person name="Lal S."/>
            <person name="Stott M."/>
            <person name="Henrissat B."/>
            <person name="Polikarpov I."/>
            <person name="Sparling R."/>
            <person name="Levin D.B."/>
        </authorList>
    </citation>
    <scope>NUCLEOTIDE SEQUENCE [LARGE SCALE GENOMIC DNA]</scope>
    <source>
        <strain evidence="9 10">T81</strain>
    </source>
</reference>
<feature type="region of interest" description="Disordered" evidence="7">
    <location>
        <begin position="1"/>
        <end position="30"/>
    </location>
</feature>
<dbReference type="AlphaFoldDB" id="A0A328VH34"/>
<dbReference type="InterPro" id="IPR003594">
    <property type="entry name" value="HATPase_dom"/>
</dbReference>
<dbReference type="SUPFAM" id="SSF47384">
    <property type="entry name" value="Homodimeric domain of signal transducing histidine kinase"/>
    <property type="match status" value="1"/>
</dbReference>
<name>A0A328VH34_9CHLR</name>
<evidence type="ECO:0000256" key="7">
    <source>
        <dbReference type="SAM" id="MobiDB-lite"/>
    </source>
</evidence>
<dbReference type="SUPFAM" id="SSF55874">
    <property type="entry name" value="ATPase domain of HSP90 chaperone/DNA topoisomerase II/histidine kinase"/>
    <property type="match status" value="1"/>
</dbReference>
<evidence type="ECO:0000256" key="1">
    <source>
        <dbReference type="ARBA" id="ARBA00000085"/>
    </source>
</evidence>
<feature type="compositionally biased region" description="Basic and acidic residues" evidence="7">
    <location>
        <begin position="15"/>
        <end position="30"/>
    </location>
</feature>
<dbReference type="SMART" id="SM00387">
    <property type="entry name" value="HATPase_c"/>
    <property type="match status" value="1"/>
</dbReference>
<dbReference type="Gene3D" id="1.10.287.130">
    <property type="match status" value="1"/>
</dbReference>
<dbReference type="PANTHER" id="PTHR43711:SF26">
    <property type="entry name" value="SENSOR HISTIDINE KINASE RCSC"/>
    <property type="match status" value="1"/>
</dbReference>
<feature type="domain" description="Histidine kinase" evidence="8">
    <location>
        <begin position="42"/>
        <end position="285"/>
    </location>
</feature>
<gene>
    <name evidence="9" type="ORF">A4R35_15970</name>
</gene>
<keyword evidence="6" id="KW-0902">Two-component regulatory system</keyword>
<keyword evidence="5" id="KW-0418">Kinase</keyword>
<dbReference type="Gene3D" id="3.30.565.10">
    <property type="entry name" value="Histidine kinase-like ATPase, C-terminal domain"/>
    <property type="match status" value="1"/>
</dbReference>
<dbReference type="EMBL" id="MCIF01000002">
    <property type="protein sequence ID" value="RAQ97036.1"/>
    <property type="molecule type" value="Genomic_DNA"/>
</dbReference>
<dbReference type="PRINTS" id="PR00344">
    <property type="entry name" value="BCTRLSENSOR"/>
</dbReference>
<protein>
    <recommendedName>
        <fullName evidence="2">histidine kinase</fullName>
        <ecNumber evidence="2">2.7.13.3</ecNumber>
    </recommendedName>
</protein>
<evidence type="ECO:0000256" key="3">
    <source>
        <dbReference type="ARBA" id="ARBA00022553"/>
    </source>
</evidence>
<sequence length="285" mass="31014">MSNERDSAPDDALEAEERSRLQERQKTERSDSLTLRDLPLARIAHELRAPLNRISGFLDLLLAGEEAAGAVIPASSELSLQSRDYLQRARVSSEQLYLLLENLLCWLRAMSGQLRLSSDVIAVEELVESAVEELEYTARLRQLRIETRFARELLVPYQRIRSDSQRARQILRNVLANACTYTPIGGRITIEAAVASLPSGLPGLALSIGDNGVGIQPEVLPHIFEPFYRAEPPTGSDQLLESSGSGLGLGLSVAHLLVERLGGTIAVQSAPGVGTTVSLTLPTLT</sequence>